<gene>
    <name evidence="8" type="primary">CSP1</name>
    <name evidence="8" type="ORF">AXF42_Ash003657</name>
</gene>
<dbReference type="InterPro" id="IPR025836">
    <property type="entry name" value="Zn_knuckle_CX2CX4HX4C"/>
</dbReference>
<evidence type="ECO:0000313" key="9">
    <source>
        <dbReference type="Proteomes" id="UP000236161"/>
    </source>
</evidence>
<dbReference type="PANTHER" id="PTHR47798">
    <property type="entry name" value="OS04G0555800 PROTEIN"/>
    <property type="match status" value="1"/>
</dbReference>
<feature type="domain" description="CCHC-type" evidence="7">
    <location>
        <begin position="155"/>
        <end position="170"/>
    </location>
</feature>
<dbReference type="STRING" id="1088818.A0A2I0AHK2"/>
<accession>A0A2I0AHK2</accession>
<dbReference type="PANTHER" id="PTHR47798:SF2">
    <property type="entry name" value="CCHC-TYPE DOMAIN-CONTAINING PROTEIN"/>
    <property type="match status" value="1"/>
</dbReference>
<keyword evidence="2" id="KW-0677">Repeat</keyword>
<keyword evidence="9" id="KW-1185">Reference proteome</keyword>
<evidence type="ECO:0000256" key="5">
    <source>
        <dbReference type="PROSITE-ProRule" id="PRU00047"/>
    </source>
</evidence>
<name>A0A2I0AHK2_9ASPA</name>
<dbReference type="Proteomes" id="UP000236161">
    <property type="component" value="Unassembled WGS sequence"/>
</dbReference>
<dbReference type="GO" id="GO:0003676">
    <property type="term" value="F:nucleic acid binding"/>
    <property type="evidence" value="ECO:0007669"/>
    <property type="project" value="InterPro"/>
</dbReference>
<evidence type="ECO:0000256" key="1">
    <source>
        <dbReference type="ARBA" id="ARBA00022723"/>
    </source>
</evidence>
<evidence type="ECO:0000256" key="6">
    <source>
        <dbReference type="SAM" id="MobiDB-lite"/>
    </source>
</evidence>
<dbReference type="Pfam" id="PF00098">
    <property type="entry name" value="zf-CCHC"/>
    <property type="match status" value="2"/>
</dbReference>
<evidence type="ECO:0000256" key="4">
    <source>
        <dbReference type="ARBA" id="ARBA00022833"/>
    </source>
</evidence>
<feature type="domain" description="CCHC-type" evidence="7">
    <location>
        <begin position="128"/>
        <end position="143"/>
    </location>
</feature>
<evidence type="ECO:0000256" key="2">
    <source>
        <dbReference type="ARBA" id="ARBA00022737"/>
    </source>
</evidence>
<proteinExistence type="predicted"/>
<evidence type="ECO:0000259" key="7">
    <source>
        <dbReference type="PROSITE" id="PS50158"/>
    </source>
</evidence>
<keyword evidence="3 5" id="KW-0863">Zinc-finger</keyword>
<dbReference type="InterPro" id="IPR036875">
    <property type="entry name" value="Znf_CCHC_sf"/>
</dbReference>
<dbReference type="EMBL" id="KZ451980">
    <property type="protein sequence ID" value="PKA55020.1"/>
    <property type="molecule type" value="Genomic_DNA"/>
</dbReference>
<sequence>MVSQKQRVARKRFRDANPDLVQKPPSPKDPSLKRQKKKERLKKRKALIRKKIERRNGAALKTKKHPLRVPGMRPGEGCFICKSKDHIAKLCPEKANWEKNKICLLCRQHGHSLKNCPDKKETTEQKFCYNCGEGGHSLSKCPQPIQDGGAKYACCFICNDRGHLSKNCPKNTHGIYPKGGSCKICGQVTHLVKDCPKKAEKQSFTSFRIDITSNNHAKDQQNNVVRSGDDLEDDFAGDDLQGGKKEPGSVNMKRKHGPKVVNFHG</sequence>
<protein>
    <submittedName>
        <fullName evidence="8">Cold shock protein 1</fullName>
    </submittedName>
</protein>
<dbReference type="AlphaFoldDB" id="A0A2I0AHK2"/>
<keyword evidence="1" id="KW-0479">Metal-binding</keyword>
<organism evidence="8 9">
    <name type="scientific">Apostasia shenzhenica</name>
    <dbReference type="NCBI Taxonomy" id="1088818"/>
    <lineage>
        <taxon>Eukaryota</taxon>
        <taxon>Viridiplantae</taxon>
        <taxon>Streptophyta</taxon>
        <taxon>Embryophyta</taxon>
        <taxon>Tracheophyta</taxon>
        <taxon>Spermatophyta</taxon>
        <taxon>Magnoliopsida</taxon>
        <taxon>Liliopsida</taxon>
        <taxon>Asparagales</taxon>
        <taxon>Orchidaceae</taxon>
        <taxon>Apostasioideae</taxon>
        <taxon>Apostasia</taxon>
    </lineage>
</organism>
<dbReference type="GO" id="GO:0008270">
    <property type="term" value="F:zinc ion binding"/>
    <property type="evidence" value="ECO:0007669"/>
    <property type="project" value="UniProtKB-KW"/>
</dbReference>
<dbReference type="InterPro" id="IPR001878">
    <property type="entry name" value="Znf_CCHC"/>
</dbReference>
<keyword evidence="4" id="KW-0862">Zinc</keyword>
<dbReference type="Pfam" id="PF14392">
    <property type="entry name" value="zf-CCHC_4"/>
    <property type="match status" value="2"/>
</dbReference>
<feature type="region of interest" description="Disordered" evidence="6">
    <location>
        <begin position="223"/>
        <end position="265"/>
    </location>
</feature>
<dbReference type="OrthoDB" id="3863715at2759"/>
<evidence type="ECO:0000256" key="3">
    <source>
        <dbReference type="ARBA" id="ARBA00022771"/>
    </source>
</evidence>
<dbReference type="SUPFAM" id="SSF57756">
    <property type="entry name" value="Retrovirus zinc finger-like domains"/>
    <property type="match status" value="2"/>
</dbReference>
<feature type="region of interest" description="Disordered" evidence="6">
    <location>
        <begin position="1"/>
        <end position="44"/>
    </location>
</feature>
<evidence type="ECO:0000313" key="8">
    <source>
        <dbReference type="EMBL" id="PKA55020.1"/>
    </source>
</evidence>
<feature type="compositionally biased region" description="Basic residues" evidence="6">
    <location>
        <begin position="33"/>
        <end position="44"/>
    </location>
</feature>
<dbReference type="SMART" id="SM00343">
    <property type="entry name" value="ZnF_C2HC"/>
    <property type="match status" value="5"/>
</dbReference>
<dbReference type="PROSITE" id="PS50158">
    <property type="entry name" value="ZF_CCHC"/>
    <property type="match status" value="2"/>
</dbReference>
<reference evidence="8 9" key="1">
    <citation type="journal article" date="2017" name="Nature">
        <title>The Apostasia genome and the evolution of orchids.</title>
        <authorList>
            <person name="Zhang G.Q."/>
            <person name="Liu K.W."/>
            <person name="Li Z."/>
            <person name="Lohaus R."/>
            <person name="Hsiao Y.Y."/>
            <person name="Niu S.C."/>
            <person name="Wang J.Y."/>
            <person name="Lin Y.C."/>
            <person name="Xu Q."/>
            <person name="Chen L.J."/>
            <person name="Yoshida K."/>
            <person name="Fujiwara S."/>
            <person name="Wang Z.W."/>
            <person name="Zhang Y.Q."/>
            <person name="Mitsuda N."/>
            <person name="Wang M."/>
            <person name="Liu G.H."/>
            <person name="Pecoraro L."/>
            <person name="Huang H.X."/>
            <person name="Xiao X.J."/>
            <person name="Lin M."/>
            <person name="Wu X.Y."/>
            <person name="Wu W.L."/>
            <person name="Chen Y.Y."/>
            <person name="Chang S.B."/>
            <person name="Sakamoto S."/>
            <person name="Ohme-Takagi M."/>
            <person name="Yagi M."/>
            <person name="Zeng S.J."/>
            <person name="Shen C.Y."/>
            <person name="Yeh C.M."/>
            <person name="Luo Y.B."/>
            <person name="Tsai W.C."/>
            <person name="Van de Peer Y."/>
            <person name="Liu Z.J."/>
        </authorList>
    </citation>
    <scope>NUCLEOTIDE SEQUENCE [LARGE SCALE GENOMIC DNA]</scope>
    <source>
        <strain evidence="9">cv. Shenzhen</strain>
        <tissue evidence="8">Stem</tissue>
    </source>
</reference>
<dbReference type="Gene3D" id="4.10.60.10">
    <property type="entry name" value="Zinc finger, CCHC-type"/>
    <property type="match status" value="2"/>
</dbReference>
<dbReference type="FunFam" id="4.10.60.10:FF:000091">
    <property type="entry name" value="Zinc finger CCHC-type-containing 9"/>
    <property type="match status" value="1"/>
</dbReference>